<evidence type="ECO:0000313" key="3">
    <source>
        <dbReference type="Proteomes" id="UP000756346"/>
    </source>
</evidence>
<gene>
    <name evidence="2" type="ORF">B0I36DRAFT_352882</name>
</gene>
<organism evidence="2 3">
    <name type="scientific">Microdochium trichocladiopsis</name>
    <dbReference type="NCBI Taxonomy" id="1682393"/>
    <lineage>
        <taxon>Eukaryota</taxon>
        <taxon>Fungi</taxon>
        <taxon>Dikarya</taxon>
        <taxon>Ascomycota</taxon>
        <taxon>Pezizomycotina</taxon>
        <taxon>Sordariomycetes</taxon>
        <taxon>Xylariomycetidae</taxon>
        <taxon>Xylariales</taxon>
        <taxon>Microdochiaceae</taxon>
        <taxon>Microdochium</taxon>
    </lineage>
</organism>
<dbReference type="Proteomes" id="UP000756346">
    <property type="component" value="Unassembled WGS sequence"/>
</dbReference>
<name>A0A9P9BL96_9PEZI</name>
<keyword evidence="1" id="KW-0472">Membrane</keyword>
<dbReference type="AlphaFoldDB" id="A0A9P9BL96"/>
<dbReference type="OrthoDB" id="5394233at2759"/>
<dbReference type="RefSeq" id="XP_046008217.1">
    <property type="nucleotide sequence ID" value="XM_046157160.1"/>
</dbReference>
<reference evidence="2" key="1">
    <citation type="journal article" date="2021" name="Nat. Commun.">
        <title>Genetic determinants of endophytism in the Arabidopsis root mycobiome.</title>
        <authorList>
            <person name="Mesny F."/>
            <person name="Miyauchi S."/>
            <person name="Thiergart T."/>
            <person name="Pickel B."/>
            <person name="Atanasova L."/>
            <person name="Karlsson M."/>
            <person name="Huettel B."/>
            <person name="Barry K.W."/>
            <person name="Haridas S."/>
            <person name="Chen C."/>
            <person name="Bauer D."/>
            <person name="Andreopoulos W."/>
            <person name="Pangilinan J."/>
            <person name="LaButti K."/>
            <person name="Riley R."/>
            <person name="Lipzen A."/>
            <person name="Clum A."/>
            <person name="Drula E."/>
            <person name="Henrissat B."/>
            <person name="Kohler A."/>
            <person name="Grigoriev I.V."/>
            <person name="Martin F.M."/>
            <person name="Hacquard S."/>
        </authorList>
    </citation>
    <scope>NUCLEOTIDE SEQUENCE</scope>
    <source>
        <strain evidence="2">MPI-CAGE-CH-0230</strain>
    </source>
</reference>
<evidence type="ECO:0000256" key="1">
    <source>
        <dbReference type="SAM" id="Phobius"/>
    </source>
</evidence>
<evidence type="ECO:0000313" key="2">
    <source>
        <dbReference type="EMBL" id="KAH7024669.1"/>
    </source>
</evidence>
<proteinExistence type="predicted"/>
<keyword evidence="1" id="KW-0812">Transmembrane</keyword>
<comment type="caution">
    <text evidence="2">The sequence shown here is derived from an EMBL/GenBank/DDBJ whole genome shotgun (WGS) entry which is preliminary data.</text>
</comment>
<dbReference type="GeneID" id="70186706"/>
<accession>A0A9P9BL96</accession>
<keyword evidence="3" id="KW-1185">Reference proteome</keyword>
<feature type="transmembrane region" description="Helical" evidence="1">
    <location>
        <begin position="38"/>
        <end position="61"/>
    </location>
</feature>
<dbReference type="EMBL" id="JAGTJQ010000009">
    <property type="protein sequence ID" value="KAH7024669.1"/>
    <property type="molecule type" value="Genomic_DNA"/>
</dbReference>
<protein>
    <submittedName>
        <fullName evidence="2">Uncharacterized protein</fullName>
    </submittedName>
</protein>
<keyword evidence="1" id="KW-1133">Transmembrane helix</keyword>
<sequence>MLLDRDDYDAKCATMSVNQLQREWESCTRSIYGNATTIAVAGISLIPTVGVSALAIVIAGVPVHNARKKCEILDKHFARLGVSHKTRMRDMLTGMATAGLV</sequence>